<evidence type="ECO:0000256" key="5">
    <source>
        <dbReference type="ARBA" id="ARBA00047942"/>
    </source>
</evidence>
<dbReference type="Gene3D" id="3.40.50.150">
    <property type="entry name" value="Vaccinia Virus protein VP39"/>
    <property type="match status" value="1"/>
</dbReference>
<evidence type="ECO:0000256" key="1">
    <source>
        <dbReference type="ARBA" id="ARBA00011900"/>
    </source>
</evidence>
<dbReference type="RefSeq" id="WP_244805208.1">
    <property type="nucleotide sequence ID" value="NZ_JALIEA010000017.1"/>
</dbReference>
<keyword evidence="3 8" id="KW-0808">Transferase</keyword>
<gene>
    <name evidence="8" type="primary">pglX</name>
    <name evidence="8" type="ORF">MUN33_12290</name>
</gene>
<dbReference type="PRINTS" id="PR00507">
    <property type="entry name" value="N12N6MTFRASE"/>
</dbReference>
<dbReference type="GO" id="GO:0032259">
    <property type="term" value="P:methylation"/>
    <property type="evidence" value="ECO:0007669"/>
    <property type="project" value="UniProtKB-KW"/>
</dbReference>
<evidence type="ECO:0000259" key="7">
    <source>
        <dbReference type="Pfam" id="PF22654"/>
    </source>
</evidence>
<feature type="domain" description="Type II methyltransferase M.TaqI-like" evidence="6">
    <location>
        <begin position="280"/>
        <end position="459"/>
    </location>
</feature>
<dbReference type="GO" id="GO:0006304">
    <property type="term" value="P:DNA modification"/>
    <property type="evidence" value="ECO:0007669"/>
    <property type="project" value="InterPro"/>
</dbReference>
<dbReference type="InterPro" id="IPR029063">
    <property type="entry name" value="SAM-dependent_MTases_sf"/>
</dbReference>
<evidence type="ECO:0000313" key="9">
    <source>
        <dbReference type="Proteomes" id="UP001139207"/>
    </source>
</evidence>
<evidence type="ECO:0000259" key="6">
    <source>
        <dbReference type="Pfam" id="PF07669"/>
    </source>
</evidence>
<dbReference type="InterPro" id="IPR002052">
    <property type="entry name" value="DNA_methylase_N6_adenine_CS"/>
</dbReference>
<keyword evidence="9" id="KW-1185">Reference proteome</keyword>
<accession>A0A9X2AZU9</accession>
<keyword evidence="4" id="KW-0949">S-adenosyl-L-methionine</keyword>
<dbReference type="GO" id="GO:0009007">
    <property type="term" value="F:site-specific DNA-methyltransferase (adenine-specific) activity"/>
    <property type="evidence" value="ECO:0007669"/>
    <property type="project" value="UniProtKB-EC"/>
</dbReference>
<reference evidence="8" key="1">
    <citation type="submission" date="2022-04" db="EMBL/GenBank/DDBJ databases">
        <title>Corynebacterium kalidii LD5P10.</title>
        <authorList>
            <person name="Sun J.Q."/>
        </authorList>
    </citation>
    <scope>NUCLEOTIDE SEQUENCE</scope>
    <source>
        <strain evidence="8">LD5P10</strain>
    </source>
</reference>
<dbReference type="AlphaFoldDB" id="A0A9X2AZU9"/>
<dbReference type="Pfam" id="PF07669">
    <property type="entry name" value="Eco57I"/>
    <property type="match status" value="1"/>
</dbReference>
<dbReference type="GO" id="GO:0003676">
    <property type="term" value="F:nucleic acid binding"/>
    <property type="evidence" value="ECO:0007669"/>
    <property type="project" value="InterPro"/>
</dbReference>
<evidence type="ECO:0000313" key="8">
    <source>
        <dbReference type="EMBL" id="MCJ7859481.1"/>
    </source>
</evidence>
<dbReference type="PANTHER" id="PTHR33841">
    <property type="entry name" value="DNA METHYLTRANSFERASE YEEA-RELATED"/>
    <property type="match status" value="1"/>
</dbReference>
<feature type="domain" description="DUF7008" evidence="7">
    <location>
        <begin position="822"/>
        <end position="1189"/>
    </location>
</feature>
<dbReference type="NCBIfam" id="NF033451">
    <property type="entry name" value="BREX_2_MTaseX"/>
    <property type="match status" value="1"/>
</dbReference>
<proteinExistence type="predicted"/>
<protein>
    <recommendedName>
        <fullName evidence="1">site-specific DNA-methyltransferase (adenine-specific)</fullName>
        <ecNumber evidence="1">2.1.1.72</ecNumber>
    </recommendedName>
</protein>
<dbReference type="SUPFAM" id="SSF53335">
    <property type="entry name" value="S-adenosyl-L-methionine-dependent methyltransferases"/>
    <property type="match status" value="1"/>
</dbReference>
<dbReference type="InterPro" id="IPR054277">
    <property type="entry name" value="DUF7008"/>
</dbReference>
<keyword evidence="2 8" id="KW-0489">Methyltransferase</keyword>
<name>A0A9X2AZU9_9CORY</name>
<sequence>MARTTTGSSEASLTSALQPVVRSLVADMRARLESDADRLQSWKTEHAKAQKADRVASSFAEWSEEQLQQAAAGWVLTTVFLRFIEDNDLFGPRQVFLTGFDAERRALGRDFQDALYQRHPEYSYRDYLLHCFDRLNDVPATARLVGPHSSIHVIEPSDDGARELIEFWRAMDGDGNTLRTFDDKTLDTRFLGDMYQDLSEFARKKYALLQTPEFVEEFILDRTMDPALDERPLEGFKVIDPTCGSGHFLLGAFHRLMDRWEKDSPAMPAPERAEKAMSAIHGVDINPFAVAISQFRLMVAFMQAAGDTRLTERTAAPGFTVLSGDSLLFGPDAEGQEALNLEAEGFVYSTENADALDTVLTPGTYDVVVGNPPYIIVKDKALNRQYRNRYGTYLSGKYALTAPFMVKFFQLAKDSNSGNAAGWIGQITSNSFMQRTFGKPLVEHFFDQVDLREVIDTSGAYVPGHGTPTVILVGRNSHASRRKVTGVLGIQGEPGVPVDPSRGVVWSSITTNIDNIGHEDAHISVDELGRDFISTHPWSLQGGSGPSVIESIQGLKRQELEDISDSVGIVAFTLADGFYFRRTQSLNAHGKMSHRALRTGTDLRDWAGNESLHVAFPYEYDFSPMKLEESRDNLIEYWPYRAELANATMFNGGSKVDNGLKWYEYGRLTKNKLRTPLSLAFAFVATHNHFVLDRGGKVFNRHAPVIKLPDNSTEEDHLALLGVLNSSTACFWLKQNSHNKGVGGIGGGIGDEAWEPRYEFTGTTLQRFPLPDGDVTERGRRLDDLAQQLATFEPSAVFERTTPTRRAIDEAYENYMRIRRLMIAEQEELDWAVYHLYGLTDTDLSLPVGDVDGIDLGTRPFEIALARRVAGGETTTAWFERHRSTPVTEIPDSWPDAQRTAAQQRLDLMASDKSIKLLEAPEYKRRWSDDPWEDKVHEALADWLLTRLETPELWRRTDGMAQTRTIRELAGQVETDPELADVLSVLPLWSTKRGATTEKMLEDLFKGEAVPYAASLRYKGRGLAKRAEWEATWDAQRREDAGEITADEVPVPPNYTSADMYPAVWKHRGKLDVPKERFISYPGASPEGDTTMLLGWAGWNDLDKALALMSLFSDRADQDADTDTLAGILYGLAEVLPWVKQWHNEIDPQFNFRFGDYLEAQLEEAARGLGILIDDLNSYAPKPATRGRAKKK</sequence>
<evidence type="ECO:0000256" key="3">
    <source>
        <dbReference type="ARBA" id="ARBA00022679"/>
    </source>
</evidence>
<dbReference type="InterPro" id="IPR050953">
    <property type="entry name" value="N4_N6_ade-DNA_methylase"/>
</dbReference>
<dbReference type="EMBL" id="JALIEA010000017">
    <property type="protein sequence ID" value="MCJ7859481.1"/>
    <property type="molecule type" value="Genomic_DNA"/>
</dbReference>
<dbReference type="PROSITE" id="PS00092">
    <property type="entry name" value="N6_MTASE"/>
    <property type="match status" value="1"/>
</dbReference>
<organism evidence="8 9">
    <name type="scientific">Corynebacterium kalidii</name>
    <dbReference type="NCBI Taxonomy" id="2931982"/>
    <lineage>
        <taxon>Bacteria</taxon>
        <taxon>Bacillati</taxon>
        <taxon>Actinomycetota</taxon>
        <taxon>Actinomycetes</taxon>
        <taxon>Mycobacteriales</taxon>
        <taxon>Corynebacteriaceae</taxon>
        <taxon>Corynebacterium</taxon>
    </lineage>
</organism>
<dbReference type="Proteomes" id="UP001139207">
    <property type="component" value="Unassembled WGS sequence"/>
</dbReference>
<evidence type="ECO:0000256" key="2">
    <source>
        <dbReference type="ARBA" id="ARBA00022603"/>
    </source>
</evidence>
<dbReference type="Pfam" id="PF22654">
    <property type="entry name" value="DUF7008"/>
    <property type="match status" value="1"/>
</dbReference>
<dbReference type="EC" id="2.1.1.72" evidence="1"/>
<dbReference type="InterPro" id="IPR011639">
    <property type="entry name" value="MethylTrfase_TaqI-like_dom"/>
</dbReference>
<comment type="catalytic activity">
    <reaction evidence="5">
        <text>a 2'-deoxyadenosine in DNA + S-adenosyl-L-methionine = an N(6)-methyl-2'-deoxyadenosine in DNA + S-adenosyl-L-homocysteine + H(+)</text>
        <dbReference type="Rhea" id="RHEA:15197"/>
        <dbReference type="Rhea" id="RHEA-COMP:12418"/>
        <dbReference type="Rhea" id="RHEA-COMP:12419"/>
        <dbReference type="ChEBI" id="CHEBI:15378"/>
        <dbReference type="ChEBI" id="CHEBI:57856"/>
        <dbReference type="ChEBI" id="CHEBI:59789"/>
        <dbReference type="ChEBI" id="CHEBI:90615"/>
        <dbReference type="ChEBI" id="CHEBI:90616"/>
        <dbReference type="EC" id="2.1.1.72"/>
    </reaction>
</comment>
<comment type="caution">
    <text evidence="8">The sequence shown here is derived from an EMBL/GenBank/DDBJ whole genome shotgun (WGS) entry which is preliminary data.</text>
</comment>
<evidence type="ECO:0000256" key="4">
    <source>
        <dbReference type="ARBA" id="ARBA00022691"/>
    </source>
</evidence>
<dbReference type="PANTHER" id="PTHR33841:SF1">
    <property type="entry name" value="DNA METHYLTRANSFERASE A"/>
    <property type="match status" value="1"/>
</dbReference>